<feature type="domain" description="Fibronectin type III-like" evidence="12">
    <location>
        <begin position="680"/>
        <end position="749"/>
    </location>
</feature>
<dbReference type="PANTHER" id="PTHR30620">
    <property type="entry name" value="PERIPLASMIC BETA-GLUCOSIDASE-RELATED"/>
    <property type="match status" value="1"/>
</dbReference>
<evidence type="ECO:0000256" key="5">
    <source>
        <dbReference type="ARBA" id="ARBA00022801"/>
    </source>
</evidence>
<dbReference type="OrthoDB" id="9781691at2"/>
<dbReference type="Proteomes" id="UP000306147">
    <property type="component" value="Unassembled WGS sequence"/>
</dbReference>
<dbReference type="InterPro" id="IPR017853">
    <property type="entry name" value="GH"/>
</dbReference>
<evidence type="ECO:0000256" key="10">
    <source>
        <dbReference type="RuleBase" id="RU361161"/>
    </source>
</evidence>
<dbReference type="PANTHER" id="PTHR30620:SF16">
    <property type="entry name" value="LYSOSOMAL BETA GLUCOSIDASE"/>
    <property type="match status" value="1"/>
</dbReference>
<dbReference type="AlphaFoldDB" id="A0A4S1XDV1"/>
<dbReference type="SUPFAM" id="SSF51445">
    <property type="entry name" value="(Trans)glycosidases"/>
    <property type="match status" value="1"/>
</dbReference>
<dbReference type="GO" id="GO:0008422">
    <property type="term" value="F:beta-glucosidase activity"/>
    <property type="evidence" value="ECO:0007669"/>
    <property type="project" value="UniProtKB-EC"/>
</dbReference>
<evidence type="ECO:0000313" key="13">
    <source>
        <dbReference type="EMBL" id="TGX54138.1"/>
    </source>
</evidence>
<dbReference type="PRINTS" id="PR00133">
    <property type="entry name" value="GLHYDRLASE3"/>
</dbReference>
<sequence>MLDTRISRRAALLGAGAVAAWVSSPARALFQAAARLPVPAFIDGLVAQMTLTEKAGQLTIMPAAWAGGVAVALNPAGNGPGFEQQLEEVRQMQLAGVFNGNGAEMARRMQNVAMKESRLKIPLLFAADVIHGHRTIFPVPVGEAASFEPDLAERTARMASYEAAAAGIDWTFAPMVDIARDQRWGRTMEGAGEDVHLGNLMAAARVRGFQGRNLKAADAMMACAKHFAAYGAAEAGLDYNSVDISERTLREVYLPPFKSALDEGVMTFMASFNELSGVPATGNEWLMRGILRGEWGFEGFVVSDYTGDMEMIDHGFAKDSREAAKLAFLAGVDMSMTSGFYRKHLPELVEAGEVPVARVDESVRKVLAIKAALGLFDDPFRRIDVKREKARSRTRPAQALSREAGRKSIVLLKNEGDLLPLPKSGKKIAIIGPFASGKHDLNGPWVVYGANDYAVDLAEGVRAAVSDKNNVTVTAGSGVDEAIPGGIDAAVAAARAADVILLAIGENEAMSGEAQSRTEIVVPEAQQALAEAVAAVGKPVVVVLKNGRALALQGAVANASAVLVTWFLGTESGNATADILFGDYSPSARLPCSFPRSPGQQPYYYAHKSTGRPNPSDDKLEPYKAHYRGIPNSALYPFGHGLTYGKVDYSGLKVAPALAWDGALTVTATIANRGTRAVEEVVQLYIRDRTASITRPVRELKAFRKLRLAPGASETVTFKLDRSLLLFIGRDNKPTVEPGTFDVWIAPSAEAAGLHAQFELTA</sequence>
<protein>
    <recommendedName>
        <fullName evidence="3">beta-glucosidase</fullName>
        <ecNumber evidence="3">3.2.1.21</ecNumber>
    </recommendedName>
    <alternativeName>
        <fullName evidence="9">Beta-D-glucoside glucohydrolase</fullName>
    </alternativeName>
    <alternativeName>
        <fullName evidence="7">Cellobiase</fullName>
    </alternativeName>
    <alternativeName>
        <fullName evidence="8">Gentiobiase</fullName>
    </alternativeName>
</protein>
<dbReference type="RefSeq" id="WP_135963377.1">
    <property type="nucleotide sequence ID" value="NZ_SRXT01000003.1"/>
</dbReference>
<dbReference type="Gene3D" id="2.60.40.10">
    <property type="entry name" value="Immunoglobulins"/>
    <property type="match status" value="1"/>
</dbReference>
<keyword evidence="6 10" id="KW-0326">Glycosidase</keyword>
<dbReference type="EMBL" id="SRXT01000003">
    <property type="protein sequence ID" value="TGX54138.1"/>
    <property type="molecule type" value="Genomic_DNA"/>
</dbReference>
<evidence type="ECO:0000256" key="11">
    <source>
        <dbReference type="SAM" id="SignalP"/>
    </source>
</evidence>
<dbReference type="Gene3D" id="3.40.50.1700">
    <property type="entry name" value="Glycoside hydrolase family 3 C-terminal domain"/>
    <property type="match status" value="1"/>
</dbReference>
<dbReference type="InterPro" id="IPR001764">
    <property type="entry name" value="Glyco_hydro_3_N"/>
</dbReference>
<comment type="caution">
    <text evidence="13">The sequence shown here is derived from an EMBL/GenBank/DDBJ whole genome shotgun (WGS) entry which is preliminary data.</text>
</comment>
<reference evidence="13 14" key="1">
    <citation type="submission" date="2019-04" db="EMBL/GenBank/DDBJ databases">
        <title>Sphingomonas psychrotolerans sp. nov., isolated from soil in the Tianshan Mountains, Xinjiang, China.</title>
        <authorList>
            <person name="Luo Y."/>
            <person name="Sheng H."/>
        </authorList>
    </citation>
    <scope>NUCLEOTIDE SEQUENCE [LARGE SCALE GENOMIC DNA]</scope>
    <source>
        <strain evidence="13 14">ZFGT-11</strain>
    </source>
</reference>
<accession>A0A4S1XDV1</accession>
<dbReference type="EC" id="3.2.1.21" evidence="3"/>
<dbReference type="FunFam" id="2.60.40.10:FF:000495">
    <property type="entry name" value="Periplasmic beta-glucosidase"/>
    <property type="match status" value="1"/>
</dbReference>
<dbReference type="InterPro" id="IPR019800">
    <property type="entry name" value="Glyco_hydro_3_AS"/>
</dbReference>
<keyword evidence="14" id="KW-1185">Reference proteome</keyword>
<comment type="catalytic activity">
    <reaction evidence="1">
        <text>Hydrolysis of terminal, non-reducing beta-D-glucosyl residues with release of beta-D-glucose.</text>
        <dbReference type="EC" id="3.2.1.21"/>
    </reaction>
</comment>
<evidence type="ECO:0000256" key="8">
    <source>
        <dbReference type="ARBA" id="ARBA00032194"/>
    </source>
</evidence>
<evidence type="ECO:0000256" key="6">
    <source>
        <dbReference type="ARBA" id="ARBA00023295"/>
    </source>
</evidence>
<dbReference type="InterPro" id="IPR051915">
    <property type="entry name" value="Cellulose_Degrad_GH3"/>
</dbReference>
<dbReference type="InterPro" id="IPR036881">
    <property type="entry name" value="Glyco_hydro_3_C_sf"/>
</dbReference>
<dbReference type="SUPFAM" id="SSF52279">
    <property type="entry name" value="Beta-D-glucan exohydrolase, C-terminal domain"/>
    <property type="match status" value="1"/>
</dbReference>
<evidence type="ECO:0000256" key="9">
    <source>
        <dbReference type="ARBA" id="ARBA00032594"/>
    </source>
</evidence>
<keyword evidence="5 10" id="KW-0378">Hydrolase</keyword>
<dbReference type="PROSITE" id="PS51318">
    <property type="entry name" value="TAT"/>
    <property type="match status" value="1"/>
</dbReference>
<feature type="chain" id="PRO_5020771499" description="beta-glucosidase" evidence="11">
    <location>
        <begin position="29"/>
        <end position="762"/>
    </location>
</feature>
<dbReference type="PROSITE" id="PS00775">
    <property type="entry name" value="GLYCOSYL_HYDROL_F3"/>
    <property type="match status" value="1"/>
</dbReference>
<dbReference type="InterPro" id="IPR026891">
    <property type="entry name" value="Fn3-like"/>
</dbReference>
<dbReference type="GO" id="GO:0009251">
    <property type="term" value="P:glucan catabolic process"/>
    <property type="evidence" value="ECO:0007669"/>
    <property type="project" value="TreeGrafter"/>
</dbReference>
<dbReference type="InterPro" id="IPR006311">
    <property type="entry name" value="TAT_signal"/>
</dbReference>
<dbReference type="InterPro" id="IPR036962">
    <property type="entry name" value="Glyco_hydro_3_N_sf"/>
</dbReference>
<gene>
    <name evidence="13" type="ORF">E5A73_08430</name>
</gene>
<organism evidence="13 14">
    <name type="scientific">Sphingomonas gei</name>
    <dbReference type="NCBI Taxonomy" id="1395960"/>
    <lineage>
        <taxon>Bacteria</taxon>
        <taxon>Pseudomonadati</taxon>
        <taxon>Pseudomonadota</taxon>
        <taxon>Alphaproteobacteria</taxon>
        <taxon>Sphingomonadales</taxon>
        <taxon>Sphingomonadaceae</taxon>
        <taxon>Sphingomonas</taxon>
    </lineage>
</organism>
<evidence type="ECO:0000256" key="4">
    <source>
        <dbReference type="ARBA" id="ARBA00022729"/>
    </source>
</evidence>
<comment type="similarity">
    <text evidence="2 10">Belongs to the glycosyl hydrolase 3 family.</text>
</comment>
<dbReference type="Pfam" id="PF00933">
    <property type="entry name" value="Glyco_hydro_3"/>
    <property type="match status" value="1"/>
</dbReference>
<dbReference type="InterPro" id="IPR013783">
    <property type="entry name" value="Ig-like_fold"/>
</dbReference>
<dbReference type="FunFam" id="3.20.20.300:FF:000005">
    <property type="entry name" value="Periplasmic beta-glucosidase"/>
    <property type="match status" value="1"/>
</dbReference>
<dbReference type="SMART" id="SM01217">
    <property type="entry name" value="Fn3_like"/>
    <property type="match status" value="1"/>
</dbReference>
<evidence type="ECO:0000256" key="7">
    <source>
        <dbReference type="ARBA" id="ARBA00031448"/>
    </source>
</evidence>
<feature type="signal peptide" evidence="11">
    <location>
        <begin position="1"/>
        <end position="28"/>
    </location>
</feature>
<evidence type="ECO:0000259" key="12">
    <source>
        <dbReference type="SMART" id="SM01217"/>
    </source>
</evidence>
<evidence type="ECO:0000313" key="14">
    <source>
        <dbReference type="Proteomes" id="UP000306147"/>
    </source>
</evidence>
<dbReference type="Pfam" id="PF01915">
    <property type="entry name" value="Glyco_hydro_3_C"/>
    <property type="match status" value="1"/>
</dbReference>
<keyword evidence="4 11" id="KW-0732">Signal</keyword>
<evidence type="ECO:0000256" key="1">
    <source>
        <dbReference type="ARBA" id="ARBA00000448"/>
    </source>
</evidence>
<proteinExistence type="inferred from homology"/>
<dbReference type="Pfam" id="PF14310">
    <property type="entry name" value="Fn3-like"/>
    <property type="match status" value="1"/>
</dbReference>
<evidence type="ECO:0000256" key="3">
    <source>
        <dbReference type="ARBA" id="ARBA00012744"/>
    </source>
</evidence>
<name>A0A4S1XDV1_9SPHN</name>
<evidence type="ECO:0000256" key="2">
    <source>
        <dbReference type="ARBA" id="ARBA00005336"/>
    </source>
</evidence>
<dbReference type="Gene3D" id="3.20.20.300">
    <property type="entry name" value="Glycoside hydrolase, family 3, N-terminal domain"/>
    <property type="match status" value="1"/>
</dbReference>
<dbReference type="InterPro" id="IPR002772">
    <property type="entry name" value="Glyco_hydro_3_C"/>
</dbReference>